<organism evidence="2 3">
    <name type="scientific">Phytophthora nicotianae</name>
    <name type="common">Potato buckeye rot agent</name>
    <name type="synonym">Phytophthora parasitica</name>
    <dbReference type="NCBI Taxonomy" id="4792"/>
    <lineage>
        <taxon>Eukaryota</taxon>
        <taxon>Sar</taxon>
        <taxon>Stramenopiles</taxon>
        <taxon>Oomycota</taxon>
        <taxon>Peronosporomycetes</taxon>
        <taxon>Peronosporales</taxon>
        <taxon>Peronosporaceae</taxon>
        <taxon>Phytophthora</taxon>
    </lineage>
</organism>
<feature type="domain" description="Peptidase S74" evidence="1">
    <location>
        <begin position="448"/>
        <end position="556"/>
    </location>
</feature>
<proteinExistence type="predicted"/>
<evidence type="ECO:0000313" key="3">
    <source>
        <dbReference type="Proteomes" id="UP000054636"/>
    </source>
</evidence>
<sequence>MSGTGLNIPSLKFNGTTFNQDYYINITEGGASASQAVVLNSTKDYNGIRNLTCSGTIIGTTAMATPSLTCDTITKSGTQEMNATILNINPTTLQLRGTAISVTAAQINYNQVTTLGTFQSSRTMTLDSNGMGVMGLGSVTSNCIRFYGGTANKEMISIYRDSDDGGLVIGTKAQTIQKLNPLLTLYSGIDQTGVSGTSSAEYKEVIRANNKLVGFTTNYQSGWFNGYLLGTQAWGGNEATQFYTSANTLNLVANTNNTGSFASTCNLLLTAYSSQSRLIFNSTTPYTNGTYGSASVTLNNGNMYIKCSNAFNDGSTSYDMPIFCESSNASPVNFGIQLHNGATSTSTNGAYFGTLSNNDFVLMTNNSRRLTILGGTNAGRVGIGTATPSAGLQVSLNVSQTIDSVGNGVAYFLKSGGLVSTIGPVSSVPVAIQATGAVLASAGIYTTSDARRKNFFDSLDNTLVMNGMLSIKPKLYRYKTQDSTVPLQIGYKAQDLLKNNLGAVINYFPNETLVVEDASIDLAGIEFSVDYSKICCYLHILALEQQKKINALTSSSSDVSNQLAAANAKIADHETRIKKLEAKILNNLI</sequence>
<evidence type="ECO:0000259" key="1">
    <source>
        <dbReference type="PROSITE" id="PS51688"/>
    </source>
</evidence>
<comment type="caution">
    <text evidence="2">The sequence shown here is derived from an EMBL/GenBank/DDBJ whole genome shotgun (WGS) entry which is preliminary data.</text>
</comment>
<protein>
    <submittedName>
        <fullName evidence="2">Glycerophosphocholine phosphodiesterase GPCPD1</fullName>
    </submittedName>
</protein>
<reference evidence="2 3" key="1">
    <citation type="submission" date="2015-11" db="EMBL/GenBank/DDBJ databases">
        <title>Genomes and virulence difference between two physiological races of Phytophthora nicotianae.</title>
        <authorList>
            <person name="Liu H."/>
            <person name="Ma X."/>
            <person name="Yu H."/>
            <person name="Fang D."/>
            <person name="Li Y."/>
            <person name="Wang X."/>
            <person name="Wang W."/>
            <person name="Dong Y."/>
            <person name="Xiao B."/>
        </authorList>
    </citation>
    <scope>NUCLEOTIDE SEQUENCE [LARGE SCALE GENOMIC DNA]</scope>
    <source>
        <strain evidence="3">race 1</strain>
    </source>
</reference>
<accession>A0A0W8D4W6</accession>
<dbReference type="PROSITE" id="PS51688">
    <property type="entry name" value="ICA"/>
    <property type="match status" value="1"/>
</dbReference>
<dbReference type="InterPro" id="IPR030392">
    <property type="entry name" value="S74_ICA"/>
</dbReference>
<name>A0A0W8D4W6_PHYNI</name>
<dbReference type="AlphaFoldDB" id="A0A0W8D4W6"/>
<evidence type="ECO:0000313" key="2">
    <source>
        <dbReference type="EMBL" id="KUF91422.1"/>
    </source>
</evidence>
<gene>
    <name evidence="2" type="ORF">AM588_10003105</name>
</gene>
<dbReference type="EMBL" id="LNFP01000582">
    <property type="protein sequence ID" value="KUF91422.1"/>
    <property type="molecule type" value="Genomic_DNA"/>
</dbReference>
<dbReference type="Proteomes" id="UP000054636">
    <property type="component" value="Unassembled WGS sequence"/>
</dbReference>